<name>A0A175VGZ3_AEREN</name>
<keyword evidence="5 7" id="KW-0283">Flagellar rotation</keyword>
<accession>A0A175VGZ3</accession>
<dbReference type="PANTHER" id="PTHR43484:SF1">
    <property type="entry name" value="FLAGELLAR MOTOR SWITCH PROTEIN FLIN"/>
    <property type="match status" value="1"/>
</dbReference>
<dbReference type="GO" id="GO:0006935">
    <property type="term" value="P:chemotaxis"/>
    <property type="evidence" value="ECO:0007669"/>
    <property type="project" value="UniProtKB-KW"/>
</dbReference>
<keyword evidence="7" id="KW-0975">Bacterial flagellum</keyword>
<protein>
    <recommendedName>
        <fullName evidence="2 7">Flagellar motor switch protein FliN</fullName>
    </recommendedName>
</protein>
<evidence type="ECO:0000256" key="6">
    <source>
        <dbReference type="ARBA" id="ARBA00023136"/>
    </source>
</evidence>
<dbReference type="SUPFAM" id="SSF101801">
    <property type="entry name" value="Surface presentation of antigens (SPOA)"/>
    <property type="match status" value="1"/>
</dbReference>
<evidence type="ECO:0000256" key="5">
    <source>
        <dbReference type="ARBA" id="ARBA00022779"/>
    </source>
</evidence>
<dbReference type="EMBL" id="JMGO02000006">
    <property type="protein sequence ID" value="KXU79800.1"/>
    <property type="molecule type" value="Genomic_DNA"/>
</dbReference>
<dbReference type="GO" id="GO:0003774">
    <property type="term" value="F:cytoskeletal motor activity"/>
    <property type="evidence" value="ECO:0007669"/>
    <property type="project" value="UniProtKB-UniRule"/>
</dbReference>
<dbReference type="RefSeq" id="WP_026456147.1">
    <property type="nucleotide sequence ID" value="NZ_AP027939.1"/>
</dbReference>
<keyword evidence="9" id="KW-0969">Cilium</keyword>
<dbReference type="OrthoDB" id="9773459at2"/>
<organism evidence="9 11">
    <name type="scientific">Aeromonas enteropelogenes</name>
    <name type="common">Aeromonas trota</name>
    <dbReference type="NCBI Taxonomy" id="29489"/>
    <lineage>
        <taxon>Bacteria</taxon>
        <taxon>Pseudomonadati</taxon>
        <taxon>Pseudomonadota</taxon>
        <taxon>Gammaproteobacteria</taxon>
        <taxon>Aeromonadales</taxon>
        <taxon>Aeromonadaceae</taxon>
        <taxon>Aeromonas</taxon>
    </lineage>
</organism>
<keyword evidence="12" id="KW-1185">Reference proteome</keyword>
<keyword evidence="3 7" id="KW-1003">Cell membrane</keyword>
<dbReference type="NCBIfam" id="TIGR02480">
    <property type="entry name" value="fliN"/>
    <property type="match status" value="1"/>
</dbReference>
<evidence type="ECO:0000256" key="3">
    <source>
        <dbReference type="ARBA" id="ARBA00022475"/>
    </source>
</evidence>
<dbReference type="Proteomes" id="UP001491613">
    <property type="component" value="Unassembled WGS sequence"/>
</dbReference>
<evidence type="ECO:0000256" key="1">
    <source>
        <dbReference type="ARBA" id="ARBA00009226"/>
    </source>
</evidence>
<dbReference type="Gene3D" id="2.30.330.10">
    <property type="entry name" value="SpoA-like"/>
    <property type="match status" value="1"/>
</dbReference>
<evidence type="ECO:0000313" key="10">
    <source>
        <dbReference type="EMBL" id="MEL3920018.1"/>
    </source>
</evidence>
<dbReference type="EMBL" id="JAZDDP010000004">
    <property type="protein sequence ID" value="MEL3920018.1"/>
    <property type="molecule type" value="Genomic_DNA"/>
</dbReference>
<keyword evidence="4 7" id="KW-0145">Chemotaxis</keyword>
<evidence type="ECO:0000313" key="12">
    <source>
        <dbReference type="Proteomes" id="UP001491613"/>
    </source>
</evidence>
<dbReference type="PANTHER" id="PTHR43484">
    <property type="match status" value="1"/>
</dbReference>
<comment type="caution">
    <text evidence="9">The sequence shown here is derived from an EMBL/GenBank/DDBJ whole genome shotgun (WGS) entry which is preliminary data.</text>
</comment>
<evidence type="ECO:0000256" key="2">
    <source>
        <dbReference type="ARBA" id="ARBA00021897"/>
    </source>
</evidence>
<reference evidence="9 11" key="1">
    <citation type="submission" date="2016-02" db="EMBL/GenBank/DDBJ databases">
        <title>Draft genome sequence of Aeromonas trota strain 1999lcr isolated from cerebrospinal fluid (CSF).</title>
        <authorList>
            <person name="Dallagassa C.B."/>
            <person name="Prediger K.C."/>
            <person name="Weiss V.A."/>
            <person name="Assis F.E."/>
            <person name="Baura V."/>
            <person name="Cruz L.M."/>
            <person name="Souza E.M."/>
            <person name="Pedrosa F.O."/>
            <person name="Fadel-Picheth C.M."/>
        </authorList>
    </citation>
    <scope>NUCLEOTIDE SEQUENCE [LARGE SCALE GENOMIC DNA]</scope>
    <source>
        <strain evidence="9 11">1999lcr</strain>
    </source>
</reference>
<reference evidence="10 12" key="2">
    <citation type="submission" date="2024-01" db="EMBL/GenBank/DDBJ databases">
        <title>Horizontal gene transfer in Aeromonas trota.</title>
        <authorList>
            <person name="Otero Olarra J.E."/>
            <person name="Perez Valdespino A."/>
        </authorList>
    </citation>
    <scope>NUCLEOTIDE SEQUENCE [LARGE SCALE GENOMIC DNA]</scope>
    <source>
        <strain evidence="10 12">9.1</strain>
    </source>
</reference>
<evidence type="ECO:0000313" key="11">
    <source>
        <dbReference type="Proteomes" id="UP000078435"/>
    </source>
</evidence>
<evidence type="ECO:0000256" key="4">
    <source>
        <dbReference type="ARBA" id="ARBA00022500"/>
    </source>
</evidence>
<keyword evidence="6 7" id="KW-0472">Membrane</keyword>
<dbReference type="PRINTS" id="PR00956">
    <property type="entry name" value="FLGMOTORFLIN"/>
</dbReference>
<evidence type="ECO:0000259" key="8">
    <source>
        <dbReference type="Pfam" id="PF01052"/>
    </source>
</evidence>
<dbReference type="Pfam" id="PF01052">
    <property type="entry name" value="FliMN_C"/>
    <property type="match status" value="1"/>
</dbReference>
<dbReference type="InterPro" id="IPR012826">
    <property type="entry name" value="FliN"/>
</dbReference>
<keyword evidence="9" id="KW-0966">Cell projection</keyword>
<evidence type="ECO:0000313" key="9">
    <source>
        <dbReference type="EMBL" id="KXU79800.1"/>
    </source>
</evidence>
<dbReference type="AlphaFoldDB" id="A0A175VGZ3"/>
<gene>
    <name evidence="10" type="primary">lfiN</name>
    <name evidence="10" type="synonym">fliNL</name>
    <name evidence="9" type="ORF">LCR_16925</name>
    <name evidence="10" type="ORF">V1482_11385</name>
</gene>
<dbReference type="InterPro" id="IPR001543">
    <property type="entry name" value="FliN-like_C"/>
</dbReference>
<dbReference type="GO" id="GO:0071973">
    <property type="term" value="P:bacterial-type flagellum-dependent cell motility"/>
    <property type="evidence" value="ECO:0007669"/>
    <property type="project" value="UniProtKB-UniRule"/>
</dbReference>
<dbReference type="InterPro" id="IPR036429">
    <property type="entry name" value="SpoA-like_sf"/>
</dbReference>
<feature type="domain" description="Flagellar motor switch protein FliN-like C-terminal" evidence="8">
    <location>
        <begin position="47"/>
        <end position="115"/>
    </location>
</feature>
<dbReference type="Proteomes" id="UP000078435">
    <property type="component" value="Unassembled WGS sequence"/>
</dbReference>
<dbReference type="InterPro" id="IPR001172">
    <property type="entry name" value="FliN_T3SS_HrcQb"/>
</dbReference>
<dbReference type="GeneID" id="92809551"/>
<comment type="subcellular location">
    <subcellularLocation>
        <location evidence="7">Cell membrane</location>
        <topology evidence="7">Peripheral membrane protein</topology>
        <orientation evidence="7">Cytoplasmic side</orientation>
    </subcellularLocation>
    <subcellularLocation>
        <location evidence="7">Bacterial flagellum basal body</location>
    </subcellularLocation>
</comment>
<proteinExistence type="inferred from homology"/>
<sequence>MSEQTMNDPLDLDGLDQLFGDDISMPSAADYMAPTSNSKQRDLSFFRQIPVKVTLEVASTEVPLGDLMKVEEGAVIELDKLAGEPLDVRVNGRLLAKGEVVVVNGKYGLRLVDVIDTNLLGGVDD</sequence>
<dbReference type="GO" id="GO:0005886">
    <property type="term" value="C:plasma membrane"/>
    <property type="evidence" value="ECO:0007669"/>
    <property type="project" value="UniProtKB-SubCell"/>
</dbReference>
<comment type="similarity">
    <text evidence="1 7">Belongs to the FliN/MopA/SpaO family.</text>
</comment>
<keyword evidence="9" id="KW-0282">Flagellum</keyword>
<dbReference type="InterPro" id="IPR051469">
    <property type="entry name" value="FliN/MopA/SpaO"/>
</dbReference>
<dbReference type="GO" id="GO:0009425">
    <property type="term" value="C:bacterial-type flagellum basal body"/>
    <property type="evidence" value="ECO:0007669"/>
    <property type="project" value="UniProtKB-SubCell"/>
</dbReference>
<comment type="function">
    <text evidence="7">FliN is one of three proteins (FliG, FliN, FliM) that form the rotor-mounted switch complex (C ring), located at the base of the basal body. This complex interacts with the CheY and CheZ chemotaxis proteins, in addition to contacting components of the motor that determine the direction of flagellar rotation.</text>
</comment>
<evidence type="ECO:0000256" key="7">
    <source>
        <dbReference type="RuleBase" id="RU362074"/>
    </source>
</evidence>